<comment type="caution">
    <text evidence="3">The sequence shown here is derived from an EMBL/GenBank/DDBJ whole genome shotgun (WGS) entry which is preliminary data.</text>
</comment>
<name>A6G8F4_9BACT</name>
<feature type="compositionally biased region" description="Low complexity" evidence="1">
    <location>
        <begin position="39"/>
        <end position="48"/>
    </location>
</feature>
<dbReference type="eggNOG" id="COG3168">
    <property type="taxonomic scope" value="Bacteria"/>
</dbReference>
<organism evidence="3 4">
    <name type="scientific">Plesiocystis pacifica SIR-1</name>
    <dbReference type="NCBI Taxonomy" id="391625"/>
    <lineage>
        <taxon>Bacteria</taxon>
        <taxon>Pseudomonadati</taxon>
        <taxon>Myxococcota</taxon>
        <taxon>Polyangia</taxon>
        <taxon>Nannocystales</taxon>
        <taxon>Nannocystaceae</taxon>
        <taxon>Plesiocystis</taxon>
    </lineage>
</organism>
<proteinExistence type="predicted"/>
<feature type="region of interest" description="Disordered" evidence="1">
    <location>
        <begin position="34"/>
        <end position="72"/>
    </location>
</feature>
<keyword evidence="2" id="KW-0732">Signal</keyword>
<feature type="chain" id="PRO_5002695245" description="Cytochrome C Planctomycete-type domain-containing protein" evidence="2">
    <location>
        <begin position="21"/>
        <end position="472"/>
    </location>
</feature>
<gene>
    <name evidence="3" type="ORF">PPSIR1_01517</name>
</gene>
<reference evidence="3 4" key="1">
    <citation type="submission" date="2007-06" db="EMBL/GenBank/DDBJ databases">
        <authorList>
            <person name="Shimkets L."/>
            <person name="Ferriera S."/>
            <person name="Johnson J."/>
            <person name="Kravitz S."/>
            <person name="Beeson K."/>
            <person name="Sutton G."/>
            <person name="Rogers Y.-H."/>
            <person name="Friedman R."/>
            <person name="Frazier M."/>
            <person name="Venter J.C."/>
        </authorList>
    </citation>
    <scope>NUCLEOTIDE SEQUENCE [LARGE SCALE GENOMIC DNA]</scope>
    <source>
        <strain evidence="3 4">SIR-1</strain>
    </source>
</reference>
<feature type="region of interest" description="Disordered" evidence="1">
    <location>
        <begin position="155"/>
        <end position="177"/>
    </location>
</feature>
<evidence type="ECO:0000313" key="4">
    <source>
        <dbReference type="Proteomes" id="UP000005801"/>
    </source>
</evidence>
<evidence type="ECO:0000256" key="2">
    <source>
        <dbReference type="SAM" id="SignalP"/>
    </source>
</evidence>
<dbReference type="OrthoDB" id="5484666at2"/>
<dbReference type="EMBL" id="ABCS01000039">
    <property type="protein sequence ID" value="EDM77864.1"/>
    <property type="molecule type" value="Genomic_DNA"/>
</dbReference>
<sequence length="472" mass="48600">MTAKPSLLLSLTTLSTLALLATLANGCAAPESEDAVLLGEGETGAADGEAGEDAGDDGDGDEGSGGEEGSGMHEAVEEAMALFPDYPTLHGEVITRTCTPNEGVCHNQKEYPDLRTPSSMLATIGQRCNLDKDDITDTFDGCEPVGDRVVVDLTPPPLPDPVQEGDDPNLPPEEPTPVEPVLVTAEVAYVEFITDAEGTPVSAAVHLREAIPSELYAGEPQAVTFERETESGALAVGALSSVVWQPYGQVLEIADLSLLTDAELNLLESALVGGDPNRNGTFGADDPYALVEPGDTARSYLLQRLQGNVPGSPMPLANQPLSSAEVIALACWIESTAGEGAAEDLGLAIDYANCDFAQTFGGGAVSGGHSLSEDVQPILDQSCAFGGCHGGTQPAADLDLSAGKAYDALLGGSAQNPGQALVEPGNPTNSYLMTKLTGNGLSGVQMPKGGDPLDETSIGIVRQWIIEGAAND</sequence>
<keyword evidence="4" id="KW-1185">Reference proteome</keyword>
<dbReference type="RefSeq" id="WP_006972999.1">
    <property type="nucleotide sequence ID" value="NZ_ABCS01000039.1"/>
</dbReference>
<evidence type="ECO:0000313" key="3">
    <source>
        <dbReference type="EMBL" id="EDM77864.1"/>
    </source>
</evidence>
<protein>
    <recommendedName>
        <fullName evidence="5">Cytochrome C Planctomycete-type domain-containing protein</fullName>
    </recommendedName>
</protein>
<feature type="signal peptide" evidence="2">
    <location>
        <begin position="1"/>
        <end position="20"/>
    </location>
</feature>
<accession>A6G8F4</accession>
<evidence type="ECO:0000256" key="1">
    <source>
        <dbReference type="SAM" id="MobiDB-lite"/>
    </source>
</evidence>
<feature type="compositionally biased region" description="Acidic residues" evidence="1">
    <location>
        <begin position="49"/>
        <end position="65"/>
    </location>
</feature>
<dbReference type="PANTHER" id="PTHR35889:SF3">
    <property type="entry name" value="F-BOX DOMAIN-CONTAINING PROTEIN"/>
    <property type="match status" value="1"/>
</dbReference>
<dbReference type="PANTHER" id="PTHR35889">
    <property type="entry name" value="CYCLOINULO-OLIGOSACCHARIDE FRUCTANOTRANSFERASE-RELATED"/>
    <property type="match status" value="1"/>
</dbReference>
<dbReference type="AlphaFoldDB" id="A6G8F4"/>
<evidence type="ECO:0008006" key="5">
    <source>
        <dbReference type="Google" id="ProtNLM"/>
    </source>
</evidence>
<dbReference type="Proteomes" id="UP000005801">
    <property type="component" value="Unassembled WGS sequence"/>
</dbReference>
<dbReference type="STRING" id="391625.PPSIR1_01517"/>